<proteinExistence type="predicted"/>
<reference evidence="4" key="1">
    <citation type="submission" date="2023-06" db="EMBL/GenBank/DDBJ databases">
        <title>Genomic of Parafulvivirga corallium.</title>
        <authorList>
            <person name="Wang G."/>
        </authorList>
    </citation>
    <scope>NUCLEOTIDE SEQUENCE</scope>
    <source>
        <strain evidence="4">BMA10</strain>
    </source>
</reference>
<sequence length="232" mass="27790">MSIRLVTIAVETLEMEKVSWVSKRIRDVEIKEKIIQTAGDLFMKYGIRSVTMDDIAKELSISKKTIYQYYKDKDEIVSLVTQAHMTRDKVEFDEIMRISSNAVEELAKICICLRRNLNDINPSLLFDLQRYHQRAWTMWFDYKYNYIKKTIVDNITRGIREGYFRKEIDPETMATFRVEQIEMSFDDKIFPRDKFSFMEVQMQLFDHFVHGIVTEKGRHSYENYLLQNTQQN</sequence>
<dbReference type="Proteomes" id="UP001172082">
    <property type="component" value="Unassembled WGS sequence"/>
</dbReference>
<evidence type="ECO:0000259" key="3">
    <source>
        <dbReference type="PROSITE" id="PS50977"/>
    </source>
</evidence>
<organism evidence="4 5">
    <name type="scientific">Splendidivirga corallicola</name>
    <dbReference type="NCBI Taxonomy" id="3051826"/>
    <lineage>
        <taxon>Bacteria</taxon>
        <taxon>Pseudomonadati</taxon>
        <taxon>Bacteroidota</taxon>
        <taxon>Cytophagia</taxon>
        <taxon>Cytophagales</taxon>
        <taxon>Splendidivirgaceae</taxon>
        <taxon>Splendidivirga</taxon>
    </lineage>
</organism>
<protein>
    <submittedName>
        <fullName evidence="4">TetR/AcrR family transcriptional regulator</fullName>
    </submittedName>
</protein>
<accession>A0ABT8KQZ1</accession>
<name>A0ABT8KQZ1_9BACT</name>
<dbReference type="InterPro" id="IPR036271">
    <property type="entry name" value="Tet_transcr_reg_TetR-rel_C_sf"/>
</dbReference>
<dbReference type="EMBL" id="JAUJEA010000005">
    <property type="protein sequence ID" value="MDN5202619.1"/>
    <property type="molecule type" value="Genomic_DNA"/>
</dbReference>
<comment type="caution">
    <text evidence="4">The sequence shown here is derived from an EMBL/GenBank/DDBJ whole genome shotgun (WGS) entry which is preliminary data.</text>
</comment>
<gene>
    <name evidence="4" type="ORF">QQ008_14620</name>
</gene>
<keyword evidence="1 2" id="KW-0238">DNA-binding</keyword>
<evidence type="ECO:0000256" key="2">
    <source>
        <dbReference type="PROSITE-ProRule" id="PRU00335"/>
    </source>
</evidence>
<dbReference type="Gene3D" id="1.10.357.10">
    <property type="entry name" value="Tetracycline Repressor, domain 2"/>
    <property type="match status" value="1"/>
</dbReference>
<dbReference type="SUPFAM" id="SSF46689">
    <property type="entry name" value="Homeodomain-like"/>
    <property type="match status" value="1"/>
</dbReference>
<dbReference type="PANTHER" id="PTHR43479">
    <property type="entry name" value="ACREF/ENVCD OPERON REPRESSOR-RELATED"/>
    <property type="match status" value="1"/>
</dbReference>
<dbReference type="InterPro" id="IPR009057">
    <property type="entry name" value="Homeodomain-like_sf"/>
</dbReference>
<dbReference type="InterPro" id="IPR050624">
    <property type="entry name" value="HTH-type_Tx_Regulator"/>
</dbReference>
<dbReference type="Gene3D" id="1.10.10.60">
    <property type="entry name" value="Homeodomain-like"/>
    <property type="match status" value="1"/>
</dbReference>
<dbReference type="PRINTS" id="PR00455">
    <property type="entry name" value="HTHTETR"/>
</dbReference>
<feature type="DNA-binding region" description="H-T-H motif" evidence="2">
    <location>
        <begin position="51"/>
        <end position="70"/>
    </location>
</feature>
<evidence type="ECO:0000256" key="1">
    <source>
        <dbReference type="ARBA" id="ARBA00023125"/>
    </source>
</evidence>
<feature type="domain" description="HTH tetR-type" evidence="3">
    <location>
        <begin position="28"/>
        <end position="88"/>
    </location>
</feature>
<dbReference type="PANTHER" id="PTHR43479:SF11">
    <property type="entry name" value="ACREF_ENVCD OPERON REPRESSOR-RELATED"/>
    <property type="match status" value="1"/>
</dbReference>
<dbReference type="SUPFAM" id="SSF48498">
    <property type="entry name" value="Tetracyclin repressor-like, C-terminal domain"/>
    <property type="match status" value="1"/>
</dbReference>
<evidence type="ECO:0000313" key="5">
    <source>
        <dbReference type="Proteomes" id="UP001172082"/>
    </source>
</evidence>
<dbReference type="InterPro" id="IPR001647">
    <property type="entry name" value="HTH_TetR"/>
</dbReference>
<evidence type="ECO:0000313" key="4">
    <source>
        <dbReference type="EMBL" id="MDN5202619.1"/>
    </source>
</evidence>
<dbReference type="RefSeq" id="WP_346752643.1">
    <property type="nucleotide sequence ID" value="NZ_JAUJEA010000005.1"/>
</dbReference>
<dbReference type="PROSITE" id="PS50977">
    <property type="entry name" value="HTH_TETR_2"/>
    <property type="match status" value="1"/>
</dbReference>
<dbReference type="Pfam" id="PF00440">
    <property type="entry name" value="TetR_N"/>
    <property type="match status" value="1"/>
</dbReference>
<keyword evidence="5" id="KW-1185">Reference proteome</keyword>